<dbReference type="EMBL" id="BMZS01000016">
    <property type="protein sequence ID" value="GHD63208.1"/>
    <property type="molecule type" value="Genomic_DNA"/>
</dbReference>
<reference evidence="1" key="2">
    <citation type="submission" date="2020-09" db="EMBL/GenBank/DDBJ databases">
        <authorList>
            <person name="Sun Q."/>
            <person name="Kim S."/>
        </authorList>
    </citation>
    <scope>NUCLEOTIDE SEQUENCE</scope>
    <source>
        <strain evidence="1">KCTC 42651</strain>
    </source>
</reference>
<gene>
    <name evidence="1" type="ORF">GCM10017083_53110</name>
</gene>
<keyword evidence="2" id="KW-1185">Reference proteome</keyword>
<protein>
    <submittedName>
        <fullName evidence="1">Uncharacterized protein</fullName>
    </submittedName>
</protein>
<proteinExistence type="predicted"/>
<evidence type="ECO:0000313" key="1">
    <source>
        <dbReference type="EMBL" id="GHD63208.1"/>
    </source>
</evidence>
<dbReference type="RefSeq" id="WP_189995475.1">
    <property type="nucleotide sequence ID" value="NZ_BMZS01000016.1"/>
</dbReference>
<accession>A0A919CS94</accession>
<organism evidence="1 2">
    <name type="scientific">Thalassobaculum fulvum</name>
    <dbReference type="NCBI Taxonomy" id="1633335"/>
    <lineage>
        <taxon>Bacteria</taxon>
        <taxon>Pseudomonadati</taxon>
        <taxon>Pseudomonadota</taxon>
        <taxon>Alphaproteobacteria</taxon>
        <taxon>Rhodospirillales</taxon>
        <taxon>Thalassobaculaceae</taxon>
        <taxon>Thalassobaculum</taxon>
    </lineage>
</organism>
<comment type="caution">
    <text evidence="1">The sequence shown here is derived from an EMBL/GenBank/DDBJ whole genome shotgun (WGS) entry which is preliminary data.</text>
</comment>
<reference evidence="1" key="1">
    <citation type="journal article" date="2014" name="Int. J. Syst. Evol. Microbiol.">
        <title>Complete genome sequence of Corynebacterium casei LMG S-19264T (=DSM 44701T), isolated from a smear-ripened cheese.</title>
        <authorList>
            <consortium name="US DOE Joint Genome Institute (JGI-PGF)"/>
            <person name="Walter F."/>
            <person name="Albersmeier A."/>
            <person name="Kalinowski J."/>
            <person name="Ruckert C."/>
        </authorList>
    </citation>
    <scope>NUCLEOTIDE SEQUENCE</scope>
    <source>
        <strain evidence="1">KCTC 42651</strain>
    </source>
</reference>
<sequence length="395" mass="40853">MTGRVQVVVATSEGPSTVLRVTPEDPSLRSVVCLGRSTTVLPISHAYDAFVRAPTGVVERAVGHRSFRTDVSAPIDDGDSWQLALYLAHRLKAAGRLAEDGEPADRVLWATGAVDADLAVRPVAQVDQKLRRSAGLFAAEGARVLAVVPADLADALAGLPAGVRPRPVGTVAEILGELGLEPLSKPTGSRRLRWSLAGLAAAALVAGAVALVPRPPAPPGEPGPVPPTPAMPQPAFVPSTVDLAVLEARAPDGTACGAGEQLLAVDPGRPSAPGVCAVVARAANGGAGTGFVWLVALAEGTFREYATGSRSVEAAIGTLGPGEAAEVRVSAPSWVRRPVTFRVLMVLADRELEQVTRALAGADVLSSGDLDRLTGQFLDLGLEVRTLRHRIQPRP</sequence>
<name>A0A919CS94_9PROT</name>
<dbReference type="Proteomes" id="UP000630353">
    <property type="component" value="Unassembled WGS sequence"/>
</dbReference>
<dbReference type="AlphaFoldDB" id="A0A919CS94"/>
<evidence type="ECO:0000313" key="2">
    <source>
        <dbReference type="Proteomes" id="UP000630353"/>
    </source>
</evidence>